<evidence type="ECO:0000313" key="3">
    <source>
        <dbReference type="Proteomes" id="UP000230137"/>
    </source>
</evidence>
<protein>
    <recommendedName>
        <fullName evidence="4">HTH cro/C1-type domain-containing protein</fullName>
    </recommendedName>
</protein>
<evidence type="ECO:0000313" key="2">
    <source>
        <dbReference type="EMBL" id="PJA20421.1"/>
    </source>
</evidence>
<keyword evidence="1" id="KW-0812">Transmembrane</keyword>
<keyword evidence="1" id="KW-0472">Membrane</keyword>
<dbReference type="Proteomes" id="UP000230137">
    <property type="component" value="Unassembled WGS sequence"/>
</dbReference>
<keyword evidence="1" id="KW-1133">Transmembrane helix</keyword>
<name>A0A2M7W4X0_9BACT</name>
<gene>
    <name evidence="2" type="ORF">COX60_01800</name>
</gene>
<dbReference type="InterPro" id="IPR050400">
    <property type="entry name" value="Bact_Cytoskel_RodZ"/>
</dbReference>
<dbReference type="PANTHER" id="PTHR34475:SF1">
    <property type="entry name" value="CYTOSKELETON PROTEIN RODZ"/>
    <property type="match status" value="1"/>
</dbReference>
<dbReference type="Pfam" id="PF13413">
    <property type="entry name" value="HTH_25"/>
    <property type="match status" value="1"/>
</dbReference>
<dbReference type="PANTHER" id="PTHR34475">
    <property type="match status" value="1"/>
</dbReference>
<reference evidence="3" key="1">
    <citation type="submission" date="2017-09" db="EMBL/GenBank/DDBJ databases">
        <title>Depth-based differentiation of microbial function through sediment-hosted aquifers and enrichment of novel symbionts in the deep terrestrial subsurface.</title>
        <authorList>
            <person name="Probst A.J."/>
            <person name="Ladd B."/>
            <person name="Jarett J.K."/>
            <person name="Geller-Mcgrath D.E."/>
            <person name="Sieber C.M.K."/>
            <person name="Emerson J.B."/>
            <person name="Anantharaman K."/>
            <person name="Thomas B.C."/>
            <person name="Malmstrom R."/>
            <person name="Stieglmeier M."/>
            <person name="Klingl A."/>
            <person name="Woyke T."/>
            <person name="Ryan C.M."/>
            <person name="Banfield J.F."/>
        </authorList>
    </citation>
    <scope>NUCLEOTIDE SEQUENCE [LARGE SCALE GENOMIC DNA]</scope>
</reference>
<sequence>MFKTKAIPTNSKLGKLLYLTRSKKKLSLSDIEEKTNIRKKYLIALENGDFSVFPGKVYALGFCKKYCDILGLKHNRVNQIFESEFALKEDKEVFFQEKIGTAFISVTPKTFLLVLGILAILLLLGYFYYQINLISAPPKLEIINPSTEITTDESKIILTGVADIDANLKIDNQAINLDSSGSFTQEISLKEGLNNIEIVATNRFDKKTTKNIKVLKKESLETTTTTTI</sequence>
<dbReference type="Gene3D" id="2.60.40.10">
    <property type="entry name" value="Immunoglobulins"/>
    <property type="match status" value="1"/>
</dbReference>
<dbReference type="Gene3D" id="1.10.260.40">
    <property type="entry name" value="lambda repressor-like DNA-binding domains"/>
    <property type="match status" value="1"/>
</dbReference>
<dbReference type="EMBL" id="PFQF01000028">
    <property type="protein sequence ID" value="PJA20421.1"/>
    <property type="molecule type" value="Genomic_DNA"/>
</dbReference>
<feature type="transmembrane region" description="Helical" evidence="1">
    <location>
        <begin position="111"/>
        <end position="129"/>
    </location>
</feature>
<dbReference type="SUPFAM" id="SSF47413">
    <property type="entry name" value="lambda repressor-like DNA-binding domains"/>
    <property type="match status" value="1"/>
</dbReference>
<comment type="caution">
    <text evidence="2">The sequence shown here is derived from an EMBL/GenBank/DDBJ whole genome shotgun (WGS) entry which is preliminary data.</text>
</comment>
<proteinExistence type="predicted"/>
<accession>A0A2M7W4X0</accession>
<dbReference type="InterPro" id="IPR010982">
    <property type="entry name" value="Lambda_DNA-bd_dom_sf"/>
</dbReference>
<dbReference type="InterPro" id="IPR013783">
    <property type="entry name" value="Ig-like_fold"/>
</dbReference>
<evidence type="ECO:0000256" key="1">
    <source>
        <dbReference type="SAM" id="Phobius"/>
    </source>
</evidence>
<dbReference type="AlphaFoldDB" id="A0A2M7W4X0"/>
<dbReference type="Pfam" id="PF09136">
    <property type="entry name" value="Glucodextran_B"/>
    <property type="match status" value="1"/>
</dbReference>
<evidence type="ECO:0008006" key="4">
    <source>
        <dbReference type="Google" id="ProtNLM"/>
    </source>
</evidence>
<organism evidence="2 3">
    <name type="scientific">Candidatus Berkelbacteria bacterium CG_4_10_14_0_2_um_filter_35_9_33_12</name>
    <dbReference type="NCBI Taxonomy" id="1974499"/>
    <lineage>
        <taxon>Bacteria</taxon>
        <taxon>Candidatus Berkelbacteria</taxon>
    </lineage>
</organism>
<dbReference type="GO" id="GO:0003677">
    <property type="term" value="F:DNA binding"/>
    <property type="evidence" value="ECO:0007669"/>
    <property type="project" value="InterPro"/>
</dbReference>